<evidence type="ECO:0000256" key="4">
    <source>
        <dbReference type="ARBA" id="ARBA00023186"/>
    </source>
</evidence>
<dbReference type="PANTHER" id="PTHR43087">
    <property type="entry name" value="LYSINE/ARGININE/ORNITHINE TRANSPORT SYSTEM KINASE"/>
    <property type="match status" value="1"/>
</dbReference>
<evidence type="ECO:0000256" key="1">
    <source>
        <dbReference type="ARBA" id="ARBA00022741"/>
    </source>
</evidence>
<evidence type="ECO:0000256" key="2">
    <source>
        <dbReference type="ARBA" id="ARBA00022801"/>
    </source>
</evidence>
<gene>
    <name evidence="5" type="primary">argK</name>
</gene>
<keyword evidence="4" id="KW-0143">Chaperone</keyword>
<dbReference type="PANTHER" id="PTHR43087:SF1">
    <property type="entry name" value="LAO_AO TRANSPORT SYSTEM ATPASE"/>
    <property type="match status" value="1"/>
</dbReference>
<dbReference type="InterPro" id="IPR027417">
    <property type="entry name" value="P-loop_NTPase"/>
</dbReference>
<accession>A0A075IAJ1</accession>
<dbReference type="EMBL" id="KF901239">
    <property type="protein sequence ID" value="AIF23727.1"/>
    <property type="molecule type" value="Genomic_DNA"/>
</dbReference>
<reference evidence="5" key="1">
    <citation type="journal article" date="2014" name="Genome Biol. Evol.">
        <title>Pangenome evidence for extensive interdomain horizontal transfer affecting lineage core and shell genes in uncultured planktonic thaumarchaeota and euryarchaeota.</title>
        <authorList>
            <person name="Deschamps P."/>
            <person name="Zivanovic Y."/>
            <person name="Moreira D."/>
            <person name="Rodriguez-Valera F."/>
            <person name="Lopez-Garcia P."/>
        </authorList>
    </citation>
    <scope>NUCLEOTIDE SEQUENCE</scope>
</reference>
<proteinExistence type="predicted"/>
<dbReference type="GO" id="GO:0005525">
    <property type="term" value="F:GTP binding"/>
    <property type="evidence" value="ECO:0007669"/>
    <property type="project" value="UniProtKB-KW"/>
</dbReference>
<dbReference type="InterPro" id="IPR052040">
    <property type="entry name" value="GTPase/Isobutyryl-CoA_mutase"/>
</dbReference>
<keyword evidence="2" id="KW-0378">Hydrolase</keyword>
<protein>
    <submittedName>
        <fullName evidence="5">LAO/AO transport system ATPase (ArgK)</fullName>
    </submittedName>
</protein>
<evidence type="ECO:0000256" key="3">
    <source>
        <dbReference type="ARBA" id="ARBA00023134"/>
    </source>
</evidence>
<organism evidence="5">
    <name type="scientific">uncultured marine group II/III euryarchaeote SAT1000_18_C09</name>
    <dbReference type="NCBI Taxonomy" id="1456564"/>
    <lineage>
        <taxon>Archaea</taxon>
        <taxon>Methanobacteriati</taxon>
        <taxon>Methanobacteriota</taxon>
        <taxon>environmental samples</taxon>
    </lineage>
</organism>
<name>A0A075IAJ1_9EURY</name>
<dbReference type="Gene3D" id="3.40.50.300">
    <property type="entry name" value="P-loop containing nucleotide triphosphate hydrolases"/>
    <property type="match status" value="1"/>
</dbReference>
<sequence>MAMGLNDFELLNSALSGNRRDLSKILTAIEDGASFEMGPQDPWTLGVTGPPGVGKSSLIGRLISKWIDRGEKVAVLAVDPSSPNSGGALLADRMRMGATDSSDSVFVRSLATRNHPGGMASRLSPMIECLAACGWSRIVIETVGAGQSEIRIVAFADRVLLVDGPDRGDIVQAEKAGIMELADVIAINKSDMPNSHHAADSVRSALGLSQGSQPQVHLVSAHDGSGVDELLEEIEACSISNLRGRLRTRERLLSLWDSRLLDHPRINEVLYAVETGSITLDEAVESLK</sequence>
<dbReference type="GO" id="GO:0016787">
    <property type="term" value="F:hydrolase activity"/>
    <property type="evidence" value="ECO:0007669"/>
    <property type="project" value="UniProtKB-KW"/>
</dbReference>
<keyword evidence="3" id="KW-0342">GTP-binding</keyword>
<dbReference type="AlphaFoldDB" id="A0A075IAJ1"/>
<dbReference type="SUPFAM" id="SSF52540">
    <property type="entry name" value="P-loop containing nucleoside triphosphate hydrolases"/>
    <property type="match status" value="1"/>
</dbReference>
<keyword evidence="1" id="KW-0547">Nucleotide-binding</keyword>
<evidence type="ECO:0000313" key="5">
    <source>
        <dbReference type="EMBL" id="AIF23727.1"/>
    </source>
</evidence>
<dbReference type="Pfam" id="PF03308">
    <property type="entry name" value="MeaB"/>
    <property type="match status" value="1"/>
</dbReference>